<name>A0A4D7YD69_AGRTU</name>
<organism evidence="15 16">
    <name type="scientific">Agrobacterium tumefaciens</name>
    <dbReference type="NCBI Taxonomy" id="358"/>
    <lineage>
        <taxon>Bacteria</taxon>
        <taxon>Pseudomonadati</taxon>
        <taxon>Pseudomonadota</taxon>
        <taxon>Alphaproteobacteria</taxon>
        <taxon>Hyphomicrobiales</taxon>
        <taxon>Rhizobiaceae</taxon>
        <taxon>Rhizobium/Agrobacterium group</taxon>
        <taxon>Agrobacterium</taxon>
        <taxon>Agrobacterium tumefaciens complex</taxon>
    </lineage>
</organism>
<dbReference type="InterPro" id="IPR051085">
    <property type="entry name" value="MB_O-acyltransferase"/>
</dbReference>
<evidence type="ECO:0000256" key="10">
    <source>
        <dbReference type="ARBA" id="ARBA00023136"/>
    </source>
</evidence>
<evidence type="ECO:0000256" key="13">
    <source>
        <dbReference type="PIRNR" id="PIRNR016636"/>
    </source>
</evidence>
<dbReference type="RefSeq" id="WP_137004484.1">
    <property type="nucleotide sequence ID" value="NZ_CP039923.1"/>
</dbReference>
<evidence type="ECO:0000256" key="11">
    <source>
        <dbReference type="ARBA" id="ARBA00023315"/>
    </source>
</evidence>
<dbReference type="InterPro" id="IPR028362">
    <property type="entry name" value="AlgI"/>
</dbReference>
<evidence type="ECO:0000256" key="12">
    <source>
        <dbReference type="ARBA" id="ARBA00031030"/>
    </source>
</evidence>
<evidence type="ECO:0000256" key="7">
    <source>
        <dbReference type="ARBA" id="ARBA00022692"/>
    </source>
</evidence>
<proteinExistence type="inferred from homology"/>
<dbReference type="PANTHER" id="PTHR13285:SF23">
    <property type="entry name" value="TEICHOIC ACID D-ALANYLTRANSFERASE"/>
    <property type="match status" value="1"/>
</dbReference>
<dbReference type="PANTHER" id="PTHR13285">
    <property type="entry name" value="ACYLTRANSFERASE"/>
    <property type="match status" value="1"/>
</dbReference>
<evidence type="ECO:0000256" key="1">
    <source>
        <dbReference type="ARBA" id="ARBA00004651"/>
    </source>
</evidence>
<dbReference type="GO" id="GO:0016746">
    <property type="term" value="F:acyltransferase activity"/>
    <property type="evidence" value="ECO:0007669"/>
    <property type="project" value="UniProtKB-KW"/>
</dbReference>
<comment type="subcellular location">
    <subcellularLocation>
        <location evidence="1">Cell membrane</location>
        <topology evidence="1">Multi-pass membrane protein</topology>
    </subcellularLocation>
</comment>
<dbReference type="InterPro" id="IPR004299">
    <property type="entry name" value="MBOAT_fam"/>
</dbReference>
<evidence type="ECO:0000256" key="2">
    <source>
        <dbReference type="ARBA" id="ARBA00005182"/>
    </source>
</evidence>
<dbReference type="InterPro" id="IPR024194">
    <property type="entry name" value="Ac/AlaTfrase_AlgI/DltB"/>
</dbReference>
<keyword evidence="6 13" id="KW-0808">Transferase</keyword>
<protein>
    <recommendedName>
        <fullName evidence="4">Probable alginate O-acetylase AlgI</fullName>
    </recommendedName>
    <alternativeName>
        <fullName evidence="12">Alginate biosynthesis protein AlgI</fullName>
    </alternativeName>
</protein>
<feature type="transmembrane region" description="Helical" evidence="14">
    <location>
        <begin position="7"/>
        <end position="27"/>
    </location>
</feature>
<comment type="pathway">
    <text evidence="2">Glycan biosynthesis; alginate biosynthesis.</text>
</comment>
<keyword evidence="5 13" id="KW-1003">Cell membrane</keyword>
<evidence type="ECO:0000256" key="9">
    <source>
        <dbReference type="ARBA" id="ARBA00022989"/>
    </source>
</evidence>
<feature type="transmembrane region" description="Helical" evidence="14">
    <location>
        <begin position="119"/>
        <end position="137"/>
    </location>
</feature>
<evidence type="ECO:0000256" key="8">
    <source>
        <dbReference type="ARBA" id="ARBA00022841"/>
    </source>
</evidence>
<feature type="transmembrane region" description="Helical" evidence="14">
    <location>
        <begin position="47"/>
        <end position="66"/>
    </location>
</feature>
<evidence type="ECO:0000256" key="6">
    <source>
        <dbReference type="ARBA" id="ARBA00022679"/>
    </source>
</evidence>
<evidence type="ECO:0000256" key="3">
    <source>
        <dbReference type="ARBA" id="ARBA00010323"/>
    </source>
</evidence>
<evidence type="ECO:0000256" key="5">
    <source>
        <dbReference type="ARBA" id="ARBA00022475"/>
    </source>
</evidence>
<feature type="transmembrane region" description="Helical" evidence="14">
    <location>
        <begin position="78"/>
        <end position="99"/>
    </location>
</feature>
<dbReference type="PIRSF" id="PIRSF016636">
    <property type="entry name" value="AlgI_DltB"/>
    <property type="match status" value="1"/>
</dbReference>
<dbReference type="Pfam" id="PF03062">
    <property type="entry name" value="MBOAT"/>
    <property type="match status" value="1"/>
</dbReference>
<feature type="transmembrane region" description="Helical" evidence="14">
    <location>
        <begin position="405"/>
        <end position="423"/>
    </location>
</feature>
<evidence type="ECO:0000256" key="4">
    <source>
        <dbReference type="ARBA" id="ARBA00016084"/>
    </source>
</evidence>
<accession>A0A4D7YD69</accession>
<keyword evidence="8" id="KW-0016">Alginate biosynthesis</keyword>
<reference evidence="15 16" key="1">
    <citation type="submission" date="2019-04" db="EMBL/GenBank/DDBJ databases">
        <title>Complete genome sequence of Agrobacterium tumefaciens CFBP7129.</title>
        <authorList>
            <person name="Haryono M."/>
            <person name="Lin Y.-C."/>
            <person name="Lai E.-M."/>
            <person name="Kuo C.-H."/>
        </authorList>
    </citation>
    <scope>NUCLEOTIDE SEQUENCE [LARGE SCALE GENOMIC DNA]</scope>
    <source>
        <strain evidence="15 16">CFBP7129</strain>
    </source>
</reference>
<evidence type="ECO:0000313" key="16">
    <source>
        <dbReference type="Proteomes" id="UP000298649"/>
    </source>
</evidence>
<dbReference type="EMBL" id="CP039923">
    <property type="protein sequence ID" value="QCL95541.1"/>
    <property type="molecule type" value="Genomic_DNA"/>
</dbReference>
<keyword evidence="7 14" id="KW-0812">Transmembrane</keyword>
<dbReference type="AlphaFoldDB" id="A0A4D7YD69"/>
<evidence type="ECO:0000313" key="15">
    <source>
        <dbReference type="EMBL" id="QCL95541.1"/>
    </source>
</evidence>
<dbReference type="GO" id="GO:0005886">
    <property type="term" value="C:plasma membrane"/>
    <property type="evidence" value="ECO:0007669"/>
    <property type="project" value="UniProtKB-SubCell"/>
</dbReference>
<keyword evidence="11 13" id="KW-0012">Acyltransferase</keyword>
<evidence type="ECO:0000256" key="14">
    <source>
        <dbReference type="SAM" id="Phobius"/>
    </source>
</evidence>
<dbReference type="PIRSF" id="PIRSF500217">
    <property type="entry name" value="AlgI"/>
    <property type="match status" value="1"/>
</dbReference>
<feature type="transmembrane region" description="Helical" evidence="14">
    <location>
        <begin position="307"/>
        <end position="333"/>
    </location>
</feature>
<dbReference type="GO" id="GO:0042121">
    <property type="term" value="P:alginic acid biosynthetic process"/>
    <property type="evidence" value="ECO:0007669"/>
    <property type="project" value="UniProtKB-KW"/>
</dbReference>
<keyword evidence="9 14" id="KW-1133">Transmembrane helix</keyword>
<comment type="similarity">
    <text evidence="3 13">Belongs to the membrane-bound acyltransferase family.</text>
</comment>
<feature type="transmembrane region" description="Helical" evidence="14">
    <location>
        <begin position="443"/>
        <end position="461"/>
    </location>
</feature>
<keyword evidence="10 13" id="KW-0472">Membrane</keyword>
<gene>
    <name evidence="15" type="ORF">CFBP7129_14675</name>
</gene>
<feature type="transmembrane region" description="Helical" evidence="14">
    <location>
        <begin position="353"/>
        <end position="374"/>
    </location>
</feature>
<dbReference type="Proteomes" id="UP000298649">
    <property type="component" value="Chromosome linear"/>
</dbReference>
<sequence length="476" mass="54090">MVFSSSLFIFMFLPIALGVYFSVPFRYKSVVILLFSYLFYGWWRIDYLALLFLVTLWSYIFGKLIYVERTAQARKRLLIVAISGPLLVLGYFKYCNFFMDSLADLLNGGDPFTSWHARILLPIGISFYIFQAISYLIDIYREDAPPAQNFFDFAAFKALFPQLVAGPVLRYKDLARQFTYREHSLELFAEGGIRFFAGLAKKVLIADSVAPIADAIFAKADPTFAEAWLGTVAYSIQLYFDFSGYSSMAIGLGMMMGFRFIENFDCPYVSRSITEFWRRWHLSLSAWLRDYLYIPLGGNRLGTARTYFNLFITMVLGGLWHGANWTFILWGVWHGGLLALERLFGVKPSDKRSFVALGGTLLLVMLGWVMFRSLDVHSAVDMYRGMSGFNGFHIQPDIAWQIKNFALASLAVGVAVVFIEPWFNRTFPAERLIHMPLGPSTAGVALVATGIVCFFGMVSILKLTADNDSPFLYFQF</sequence>